<reference evidence="2 3" key="1">
    <citation type="journal article" date="2015" name="Genome Announc.">
        <title>Bifidobacterium pseudolongum Strain PV8-2, Isolated from a Stool Sample of an Anemic Kenyan Infant.</title>
        <authorList>
            <person name="Vazquez-Gutierrez P."/>
            <person name="Lacroix C."/>
            <person name="Chassard C."/>
            <person name="Klumpp J."/>
            <person name="Stevens M.J."/>
            <person name="Jans C."/>
        </authorList>
    </citation>
    <scope>NUCLEOTIDE SEQUENCE [LARGE SCALE GENOMIC DNA]</scope>
    <source>
        <strain evidence="2 3">PV8-2</strain>
    </source>
</reference>
<keyword evidence="3" id="KW-1185">Reference proteome</keyword>
<gene>
    <name evidence="2" type="ORF">AH67_07635</name>
</gene>
<evidence type="ECO:0000313" key="2">
    <source>
        <dbReference type="EMBL" id="AIZ17102.1"/>
    </source>
</evidence>
<dbReference type="Proteomes" id="UP000030636">
    <property type="component" value="Chromosome"/>
</dbReference>
<dbReference type="EMBL" id="CP007457">
    <property type="protein sequence ID" value="AIZ17102.1"/>
    <property type="molecule type" value="Genomic_DNA"/>
</dbReference>
<dbReference type="HOGENOM" id="CLU_780278_0_0_11"/>
<sequence>MSRILLINQGHTDNLGDQAIDAVLSGFLRMQGMDVISVPYEEYVEDRVQFGFDGKHVLPRAARHLTALMDHWHRTRIRHILNQTEHISAAVIGGGELLAISHRGFASAFPIWCSELKARGIPVAVTGVSGDFVAGRLAQRFAHALHDCSYVSVRDHKTERIMHNEYGVQAAYHPDVVFSYTRLFPESVQTRPRDINLCIPVRFNAAMAESMGLNDERAYIDYLARTLPHGTGDAAVLVASTVSSEIYPEHVAQELCARGLDASSRTSLTLTSFIDMLNRTRFLLSVRMHACILGLQYGCDVHAIPYREKLAVFSKEYGSSTDVARVADASYAGLEALAAALEVR</sequence>
<name>A0A0A7IA27_9BIFI</name>
<dbReference type="Pfam" id="PF04230">
    <property type="entry name" value="PS_pyruv_trans"/>
    <property type="match status" value="1"/>
</dbReference>
<dbReference type="InterPro" id="IPR007345">
    <property type="entry name" value="Polysacch_pyruvyl_Trfase"/>
</dbReference>
<dbReference type="PANTHER" id="PTHR36836">
    <property type="entry name" value="COLANIC ACID BIOSYNTHESIS PROTEIN WCAK"/>
    <property type="match status" value="1"/>
</dbReference>
<dbReference type="RefSeq" id="WP_039172475.1">
    <property type="nucleotide sequence ID" value="NZ_CP007457.1"/>
</dbReference>
<dbReference type="STRING" id="1447715.AH67_07635"/>
<dbReference type="KEGG" id="bpsp:AH67_07635"/>
<organism evidence="2 3">
    <name type="scientific">Bifidobacterium pseudolongum PV8-2</name>
    <dbReference type="NCBI Taxonomy" id="1447715"/>
    <lineage>
        <taxon>Bacteria</taxon>
        <taxon>Bacillati</taxon>
        <taxon>Actinomycetota</taxon>
        <taxon>Actinomycetes</taxon>
        <taxon>Bifidobacteriales</taxon>
        <taxon>Bifidobacteriaceae</taxon>
        <taxon>Bifidobacterium</taxon>
    </lineage>
</organism>
<feature type="domain" description="Polysaccharide pyruvyl transferase" evidence="1">
    <location>
        <begin position="14"/>
        <end position="306"/>
    </location>
</feature>
<protein>
    <recommendedName>
        <fullName evidence="1">Polysaccharide pyruvyl transferase domain-containing protein</fullName>
    </recommendedName>
</protein>
<evidence type="ECO:0000259" key="1">
    <source>
        <dbReference type="Pfam" id="PF04230"/>
    </source>
</evidence>
<dbReference type="AlphaFoldDB" id="A0A0A7IA27"/>
<dbReference type="PANTHER" id="PTHR36836:SF1">
    <property type="entry name" value="COLANIC ACID BIOSYNTHESIS PROTEIN WCAK"/>
    <property type="match status" value="1"/>
</dbReference>
<accession>A0A0A7IA27</accession>
<evidence type="ECO:0000313" key="3">
    <source>
        <dbReference type="Proteomes" id="UP000030636"/>
    </source>
</evidence>
<proteinExistence type="predicted"/>
<dbReference type="OrthoDB" id="3234060at2"/>